<evidence type="ECO:0000313" key="6">
    <source>
        <dbReference type="EMBL" id="AJA32147.1"/>
    </source>
</evidence>
<keyword evidence="2" id="KW-0285">Flavoprotein</keyword>
<keyword evidence="6" id="KW-0503">Monooxygenase</keyword>
<evidence type="ECO:0000256" key="5">
    <source>
        <dbReference type="ARBA" id="ARBA00023002"/>
    </source>
</evidence>
<dbReference type="GO" id="GO:0004499">
    <property type="term" value="F:N,N-dimethylaniline monooxygenase activity"/>
    <property type="evidence" value="ECO:0007669"/>
    <property type="project" value="InterPro"/>
</dbReference>
<dbReference type="PANTHER" id="PTHR23023">
    <property type="entry name" value="DIMETHYLANILINE MONOOXYGENASE"/>
    <property type="match status" value="1"/>
</dbReference>
<name>A0A0A7RBA7_STABO</name>
<comment type="similarity">
    <text evidence="1">Belongs to the FMO family.</text>
</comment>
<dbReference type="PIRSF" id="PIRSF000332">
    <property type="entry name" value="FMO"/>
    <property type="match status" value="1"/>
</dbReference>
<accession>A0A0A7RBA7</accession>
<keyword evidence="3" id="KW-0274">FAD</keyword>
<reference evidence="6" key="1">
    <citation type="journal article" date="2016" name="Appl. Microbiol. Biotechnol.">
        <title>Identification and characterization of a flavin-containing monooxygenase MoA and its function in a specific sophorolipid molecule metabolism in Starmerella bombicola.</title>
        <authorList>
            <person name="Li J."/>
            <person name="Li H."/>
            <person name="Li W."/>
            <person name="Xia C."/>
            <person name="Song X."/>
        </authorList>
    </citation>
    <scope>NUCLEOTIDE SEQUENCE</scope>
    <source>
        <strain evidence="6">CGMCC 1576</strain>
    </source>
</reference>
<dbReference type="SUPFAM" id="SSF51905">
    <property type="entry name" value="FAD/NAD(P)-binding domain"/>
    <property type="match status" value="2"/>
</dbReference>
<dbReference type="PRINTS" id="PR00370">
    <property type="entry name" value="FMOXYGENASE"/>
</dbReference>
<protein>
    <submittedName>
        <fullName evidence="6">Monooxygenase B</fullName>
    </submittedName>
</protein>
<evidence type="ECO:0000256" key="4">
    <source>
        <dbReference type="ARBA" id="ARBA00022857"/>
    </source>
</evidence>
<dbReference type="GO" id="GO:0050661">
    <property type="term" value="F:NADP binding"/>
    <property type="evidence" value="ECO:0007669"/>
    <property type="project" value="InterPro"/>
</dbReference>
<sequence length="427" mass="48628">MTKVVNIIGGGPAGFAAARALVSEPYDFRINIFERRKHPGGVWEYTGEGPMYERLDTNIYKELMEYKQTPFPSHLPRFLDRFDVLKYVENYSHLVADHDAITVFWDTEVTSLTKVKGQWAFTFDRDDIEPSASDFVIIATGHYETPFYPNVPGLSELRKSSPELVTHSKFYISPQPYKNKKILVIGNGSSGVDISIQLLSVTEQLYISRRHEAAADQIFDENVDVVWKPEAIKVDEHGNVTFEDQSVERFEVILCSTGYLYKLPFIERNESSKLAVALIDPSGARIRNLYKYIFFIDDPALAFVGLNKQVVPMPLSESQGAVIARIFSGRLQLPSAAEMREDEKRTVERKGSGSKYFNLGYPADVEYMHMLNDWADRSGQGGFFAERWAEDKSQMRKEIGEVKLREYARKKKEAVAERTLQSKPGKS</sequence>
<evidence type="ECO:0000256" key="1">
    <source>
        <dbReference type="ARBA" id="ARBA00009183"/>
    </source>
</evidence>
<dbReference type="InterPro" id="IPR050346">
    <property type="entry name" value="FMO-like"/>
</dbReference>
<evidence type="ECO:0000256" key="2">
    <source>
        <dbReference type="ARBA" id="ARBA00022630"/>
    </source>
</evidence>
<keyword evidence="4" id="KW-0521">NADP</keyword>
<dbReference type="AlphaFoldDB" id="A0A0A7RBA7"/>
<dbReference type="InterPro" id="IPR036188">
    <property type="entry name" value="FAD/NAD-bd_sf"/>
</dbReference>
<dbReference type="EMBL" id="KM596776">
    <property type="protein sequence ID" value="AJA32147.1"/>
    <property type="molecule type" value="mRNA"/>
</dbReference>
<dbReference type="Pfam" id="PF00743">
    <property type="entry name" value="FMO-like"/>
    <property type="match status" value="2"/>
</dbReference>
<dbReference type="Gene3D" id="3.50.50.60">
    <property type="entry name" value="FAD/NAD(P)-binding domain"/>
    <property type="match status" value="2"/>
</dbReference>
<dbReference type="GO" id="GO:0050660">
    <property type="term" value="F:flavin adenine dinucleotide binding"/>
    <property type="evidence" value="ECO:0007669"/>
    <property type="project" value="InterPro"/>
</dbReference>
<dbReference type="InterPro" id="IPR000960">
    <property type="entry name" value="Flavin_mOase"/>
</dbReference>
<proteinExistence type="evidence at transcript level"/>
<organism evidence="6">
    <name type="scientific">Starmerella bombicola</name>
    <name type="common">Yeast</name>
    <name type="synonym">Candida bombicola</name>
    <dbReference type="NCBI Taxonomy" id="75736"/>
    <lineage>
        <taxon>Eukaryota</taxon>
        <taxon>Fungi</taxon>
        <taxon>Dikarya</taxon>
        <taxon>Ascomycota</taxon>
        <taxon>Saccharomycotina</taxon>
        <taxon>Dipodascomycetes</taxon>
        <taxon>Dipodascales</taxon>
        <taxon>Trichomonascaceae</taxon>
        <taxon>Starmerella</taxon>
    </lineage>
</organism>
<dbReference type="InterPro" id="IPR020946">
    <property type="entry name" value="Flavin_mOase-like"/>
</dbReference>
<evidence type="ECO:0000256" key="3">
    <source>
        <dbReference type="ARBA" id="ARBA00022827"/>
    </source>
</evidence>
<keyword evidence="5" id="KW-0560">Oxidoreductase</keyword>